<evidence type="ECO:0000256" key="6">
    <source>
        <dbReference type="ARBA" id="ARBA00023136"/>
    </source>
</evidence>
<evidence type="ECO:0000256" key="2">
    <source>
        <dbReference type="ARBA" id="ARBA00022448"/>
    </source>
</evidence>
<dbReference type="PANTHER" id="PTHR30043">
    <property type="entry name" value="PHOSPHONATES TRANSPORT SYSTEM PERMEASE PROTEIN"/>
    <property type="match status" value="1"/>
</dbReference>
<dbReference type="Proteomes" id="UP000503640">
    <property type="component" value="Unassembled WGS sequence"/>
</dbReference>
<dbReference type="GO" id="GO:0015416">
    <property type="term" value="F:ABC-type phosphonate transporter activity"/>
    <property type="evidence" value="ECO:0007669"/>
    <property type="project" value="InterPro"/>
</dbReference>
<comment type="caution">
    <text evidence="9">The sequence shown here is derived from an EMBL/GenBank/DDBJ whole genome shotgun (WGS) entry which is preliminary data.</text>
</comment>
<keyword evidence="10" id="KW-1185">Reference proteome</keyword>
<evidence type="ECO:0000313" key="9">
    <source>
        <dbReference type="EMBL" id="GEJ58550.1"/>
    </source>
</evidence>
<keyword evidence="2 7" id="KW-0813">Transport</keyword>
<protein>
    <recommendedName>
        <fullName evidence="8">ABC transmembrane type-1 domain-containing protein</fullName>
    </recommendedName>
</protein>
<dbReference type="PROSITE" id="PS50928">
    <property type="entry name" value="ABC_TM1"/>
    <property type="match status" value="2"/>
</dbReference>
<feature type="transmembrane region" description="Helical" evidence="7">
    <location>
        <begin position="138"/>
        <end position="161"/>
    </location>
</feature>
<evidence type="ECO:0000259" key="8">
    <source>
        <dbReference type="PROSITE" id="PS50928"/>
    </source>
</evidence>
<evidence type="ECO:0000256" key="7">
    <source>
        <dbReference type="RuleBase" id="RU363032"/>
    </source>
</evidence>
<feature type="transmembrane region" description="Helical" evidence="7">
    <location>
        <begin position="412"/>
        <end position="435"/>
    </location>
</feature>
<keyword evidence="4 7" id="KW-0812">Transmembrane</keyword>
<name>A0A7I9VR06_9BACT</name>
<dbReference type="InterPro" id="IPR035906">
    <property type="entry name" value="MetI-like_sf"/>
</dbReference>
<reference evidence="10" key="1">
    <citation type="journal article" date="2020" name="Appl. Environ. Microbiol.">
        <title>Diazotrophic Anaeromyxobacter Isolates from Soils.</title>
        <authorList>
            <person name="Masuda Y."/>
            <person name="Yamanaka H."/>
            <person name="Xu Z.X."/>
            <person name="Shiratori Y."/>
            <person name="Aono T."/>
            <person name="Amachi S."/>
            <person name="Senoo K."/>
            <person name="Itoh H."/>
        </authorList>
    </citation>
    <scope>NUCLEOTIDE SEQUENCE [LARGE SCALE GENOMIC DNA]</scope>
    <source>
        <strain evidence="10">R267</strain>
    </source>
</reference>
<keyword evidence="6 7" id="KW-0472">Membrane</keyword>
<keyword evidence="3" id="KW-1003">Cell membrane</keyword>
<proteinExistence type="inferred from homology"/>
<dbReference type="EMBL" id="BJTG01000008">
    <property type="protein sequence ID" value="GEJ58550.1"/>
    <property type="molecule type" value="Genomic_DNA"/>
</dbReference>
<dbReference type="AlphaFoldDB" id="A0A7I9VR06"/>
<feature type="transmembrane region" description="Helical" evidence="7">
    <location>
        <begin position="355"/>
        <end position="377"/>
    </location>
</feature>
<evidence type="ECO:0000313" key="10">
    <source>
        <dbReference type="Proteomes" id="UP000503640"/>
    </source>
</evidence>
<accession>A0A7I9VR06</accession>
<evidence type="ECO:0000256" key="1">
    <source>
        <dbReference type="ARBA" id="ARBA00004651"/>
    </source>
</evidence>
<feature type="transmembrane region" description="Helical" evidence="7">
    <location>
        <begin position="525"/>
        <end position="546"/>
    </location>
</feature>
<dbReference type="InterPro" id="IPR005769">
    <property type="entry name" value="PhnE/PtxC"/>
</dbReference>
<dbReference type="SUPFAM" id="SSF161098">
    <property type="entry name" value="MetI-like"/>
    <property type="match status" value="2"/>
</dbReference>
<dbReference type="InterPro" id="IPR000515">
    <property type="entry name" value="MetI-like"/>
</dbReference>
<dbReference type="Pfam" id="PF00528">
    <property type="entry name" value="BPD_transp_1"/>
    <property type="match status" value="2"/>
</dbReference>
<sequence>MIAPAAPALAPAPRPWFLSWPGLLLATALALAWRGSGGSLAALASPGARSAALDFARGFWPPAHDPATLAALLRPLAETCAIALCGMALALALGAPLALAALAPEVLRACGARPGPGRRAAQVLARGALAVMRSVPELVWALLFVRALGLGPAAGVLAIGVAYGGVVGKVFADLLEGVPRAAAGALGAAGARPWTAFALGLLPPARPLLVSYTLYRFDCALRASAVLGLVGAGGLGQQLELSLKMLRYDEVATWVLALFALVAAVDLASQALRRRVAARRSLFPASPGALARRAAAAAGLAALTVAAARFLELSPAALLSAEARRGLRAFAAGLWPPDLAPKVLAGALPAALETLAVSVLGTALAAAGGLALAWCAARPLARVPGEARHAGRAAAAWGARAIMNLARTLPELLWALALVMVVGLGPFAGALALGVHTAGVLGRLYFEALEEVPAAPLAALRGVGASRAATALLGVLPQVWPQLVAYTLYRWEVNIRASAVLGVVGAGGLGRDLKLALSWFDYPRAATLVLAILALVLAVDGLSAVVRRRALAGRATCAGTTPGGADAERALAA</sequence>
<dbReference type="PANTHER" id="PTHR30043:SF1">
    <property type="entry name" value="ABC TRANSPORT SYSTEM PERMEASE PROTEIN P69"/>
    <property type="match status" value="1"/>
</dbReference>
<keyword evidence="5 7" id="KW-1133">Transmembrane helix</keyword>
<evidence type="ECO:0000256" key="5">
    <source>
        <dbReference type="ARBA" id="ARBA00022989"/>
    </source>
</evidence>
<feature type="domain" description="ABC transmembrane type-1" evidence="8">
    <location>
        <begin position="351"/>
        <end position="543"/>
    </location>
</feature>
<comment type="similarity">
    <text evidence="7">Belongs to the binding-protein-dependent transport system permease family.</text>
</comment>
<dbReference type="GO" id="GO:0005886">
    <property type="term" value="C:plasma membrane"/>
    <property type="evidence" value="ECO:0007669"/>
    <property type="project" value="UniProtKB-SubCell"/>
</dbReference>
<comment type="subcellular location">
    <subcellularLocation>
        <location evidence="1 7">Cell membrane</location>
        <topology evidence="1 7">Multi-pass membrane protein</topology>
    </subcellularLocation>
</comment>
<dbReference type="Gene3D" id="1.10.3720.10">
    <property type="entry name" value="MetI-like"/>
    <property type="match status" value="2"/>
</dbReference>
<evidence type="ECO:0000256" key="3">
    <source>
        <dbReference type="ARBA" id="ARBA00022475"/>
    </source>
</evidence>
<feature type="transmembrane region" description="Helical" evidence="7">
    <location>
        <begin position="290"/>
        <end position="311"/>
    </location>
</feature>
<dbReference type="NCBIfam" id="TIGR01097">
    <property type="entry name" value="PhnE"/>
    <property type="match status" value="1"/>
</dbReference>
<feature type="transmembrane region" description="Helical" evidence="7">
    <location>
        <begin position="81"/>
        <end position="103"/>
    </location>
</feature>
<feature type="domain" description="ABC transmembrane type-1" evidence="8">
    <location>
        <begin position="76"/>
        <end position="269"/>
    </location>
</feature>
<dbReference type="RefSeq" id="WP_235969672.1">
    <property type="nucleotide sequence ID" value="NZ_BJTG01000008.1"/>
</dbReference>
<gene>
    <name evidence="9" type="ORF">AMYX_32910</name>
</gene>
<feature type="transmembrane region" description="Helical" evidence="7">
    <location>
        <begin position="251"/>
        <end position="269"/>
    </location>
</feature>
<evidence type="ECO:0000256" key="4">
    <source>
        <dbReference type="ARBA" id="ARBA00022692"/>
    </source>
</evidence>
<organism evidence="9 10">
    <name type="scientific">Anaeromyxobacter diazotrophicus</name>
    <dbReference type="NCBI Taxonomy" id="2590199"/>
    <lineage>
        <taxon>Bacteria</taxon>
        <taxon>Pseudomonadati</taxon>
        <taxon>Myxococcota</taxon>
        <taxon>Myxococcia</taxon>
        <taxon>Myxococcales</taxon>
        <taxon>Cystobacterineae</taxon>
        <taxon>Anaeromyxobacteraceae</taxon>
        <taxon>Anaeromyxobacter</taxon>
    </lineage>
</organism>